<feature type="compositionally biased region" description="Basic and acidic residues" evidence="1">
    <location>
        <begin position="740"/>
        <end position="750"/>
    </location>
</feature>
<feature type="compositionally biased region" description="Basic and acidic residues" evidence="1">
    <location>
        <begin position="398"/>
        <end position="409"/>
    </location>
</feature>
<feature type="compositionally biased region" description="Basic and acidic residues" evidence="1">
    <location>
        <begin position="1079"/>
        <end position="1094"/>
    </location>
</feature>
<feature type="compositionally biased region" description="Basic and acidic residues" evidence="1">
    <location>
        <begin position="244"/>
        <end position="253"/>
    </location>
</feature>
<keyword evidence="3" id="KW-1185">Reference proteome</keyword>
<evidence type="ECO:0000313" key="2">
    <source>
        <dbReference type="EMBL" id="EOA33491.1"/>
    </source>
</evidence>
<proteinExistence type="predicted"/>
<feature type="region of interest" description="Disordered" evidence="1">
    <location>
        <begin position="229"/>
        <end position="269"/>
    </location>
</feature>
<reference evidence="3" key="1">
    <citation type="journal article" date="2013" name="Nat. Genet.">
        <title>The Capsella rubella genome and the genomic consequences of rapid mating system evolution.</title>
        <authorList>
            <person name="Slotte T."/>
            <person name="Hazzouri K.M."/>
            <person name="Agren J.A."/>
            <person name="Koenig D."/>
            <person name="Maumus F."/>
            <person name="Guo Y.L."/>
            <person name="Steige K."/>
            <person name="Platts A.E."/>
            <person name="Escobar J.S."/>
            <person name="Newman L.K."/>
            <person name="Wang W."/>
            <person name="Mandakova T."/>
            <person name="Vello E."/>
            <person name="Smith L.M."/>
            <person name="Henz S.R."/>
            <person name="Steffen J."/>
            <person name="Takuno S."/>
            <person name="Brandvain Y."/>
            <person name="Coop G."/>
            <person name="Andolfatto P."/>
            <person name="Hu T.T."/>
            <person name="Blanchette M."/>
            <person name="Clark R.M."/>
            <person name="Quesneville H."/>
            <person name="Nordborg M."/>
            <person name="Gaut B.S."/>
            <person name="Lysak M.A."/>
            <person name="Jenkins J."/>
            <person name="Grimwood J."/>
            <person name="Chapman J."/>
            <person name="Prochnik S."/>
            <person name="Shu S."/>
            <person name="Rokhsar D."/>
            <person name="Schmutz J."/>
            <person name="Weigel D."/>
            <person name="Wright S.I."/>
        </authorList>
    </citation>
    <scope>NUCLEOTIDE SEQUENCE [LARGE SCALE GENOMIC DNA]</scope>
    <source>
        <strain evidence="3">cv. Monte Gargano</strain>
    </source>
</reference>
<name>R0GD33_9BRAS</name>
<feature type="compositionally biased region" description="Polar residues" evidence="1">
    <location>
        <begin position="752"/>
        <end position="783"/>
    </location>
</feature>
<dbReference type="AlphaFoldDB" id="R0GD33"/>
<dbReference type="PANTHER" id="PTHR31008">
    <property type="entry name" value="COP1-INTERACTING PROTEIN-RELATED"/>
    <property type="match status" value="1"/>
</dbReference>
<feature type="region of interest" description="Disordered" evidence="1">
    <location>
        <begin position="989"/>
        <end position="1011"/>
    </location>
</feature>
<sequence>MRSDTVLDYAVFELSPKHSRCELFVSSNEETEKLASGLIEPFLNHLKVLEAQASPVVQSSIRLEVEKSNTWFTKKTLERFVQFVNSPEVLRKVNTDYSEMSQLEAARTLYSQRSEDSKSGASDDGAAADATKKELLRAIDLRLEAIKKDLTMSISHASACGFNPHTVSELQQFADKFGAHYLGEACSKYISLWKKRPDLIDMKHSNNVASVDNVSIEKDGTRQKQYAVDETEHQTQQCATTSTKRNEEEKTVESLDVTSSTAKTSQHTRRLSVQDRINLFENKQKENSNSGGCKPVAVTKSTELRRFSSDLTSSEKPLLRRSSLLSDMSIDLASEKKLESFLGDPSSTSSSVPHTIALTDSSESVKKDDDVKYELKSDSEKVGDEEASQDRVMSPKTVTEKSLDPRVEGTSDAQSRSVIDLNEPSASQNQTDSHGGRLQNVKAKNVSQSSAMFPARHTRSRSAHIEANFQGDLASQPQSRSSFGRIKKKEVVSSDEQPVLPQKPQFNVRDGPDDEEGRQVRGNSNRFPTASVDQTQRTRLSKEIPGANDELKMKANELEKLFAEHQLRVPGDQSSSSRRGKPSEIQVAEPEPSHSIGAADKRLSLGGGSGDLSKLMTPLVGEKDKGDVLRRNFSDLSLMDDSKGKFYEKYMKKRDAKLREEWSLKKGEKETKLKSMQEALEQSRTEMKAKFSASSSERQDSLSSTRQRAEKFRSLNSRSSMKKYQHPINSFQNEEDEDCSEQKPRAKDKAASGQQQAVGNIASRSSQAKKPNRNMSSSITPRTAASVPKPSGKASNTSSGRRRSEKSLAQSVPNFSELIKENTKPSSLAVKTTMRSQVRSSVRTKNVKEDTPLQRPRSLRKSSSGSIDFTELPTLCSDDMMASLRVNSDISENLRNVEYDEPEAEAEEVSENAVREDEEEEEVEELGFEDENPTLSEVYEKVDNSGDDNCSFLPATVPPKVLTATSLMDSPGESPLSWNANLQHSFSYPHEHSSDVDASADSPMGSPASWSSRMRKKWGTAQSPVTVAAANNSSQFQSKKDISKGFKRLLKFGRKSRGAESLMMDWVSVTTSEGDDEVEDRRDLADRSSEDLRKSRMGSLQSHLSEDGFHEGDFPEQASNISVSELKDDHQMSGSNFKGPFLCLFTHAECNISSYDLLLNFIYFFFTAQKSFFSLSTFRGKGNDSKPR</sequence>
<dbReference type="STRING" id="81985.R0GD33"/>
<feature type="compositionally biased region" description="Polar residues" evidence="1">
    <location>
        <begin position="424"/>
        <end position="433"/>
    </location>
</feature>
<dbReference type="EMBL" id="KB870806">
    <property type="protein sequence ID" value="EOA33491.1"/>
    <property type="molecule type" value="Genomic_DNA"/>
</dbReference>
<feature type="region of interest" description="Disordered" evidence="1">
    <location>
        <begin position="341"/>
        <end position="549"/>
    </location>
</feature>
<feature type="compositionally biased region" description="Polar residues" evidence="1">
    <location>
        <begin position="234"/>
        <end position="243"/>
    </location>
</feature>
<feature type="compositionally biased region" description="Basic and acidic residues" evidence="1">
    <location>
        <begin position="669"/>
        <end position="689"/>
    </location>
</feature>
<feature type="region of interest" description="Disordered" evidence="1">
    <location>
        <begin position="669"/>
        <end position="866"/>
    </location>
</feature>
<feature type="region of interest" description="Disordered" evidence="1">
    <location>
        <begin position="1075"/>
        <end position="1097"/>
    </location>
</feature>
<evidence type="ECO:0000256" key="1">
    <source>
        <dbReference type="SAM" id="MobiDB-lite"/>
    </source>
</evidence>
<feature type="compositionally biased region" description="Polar residues" evidence="1">
    <location>
        <begin position="256"/>
        <end position="265"/>
    </location>
</feature>
<dbReference type="eggNOG" id="ENOG502QQCY">
    <property type="taxonomic scope" value="Eukaryota"/>
</dbReference>
<organism evidence="2 3">
    <name type="scientific">Capsella rubella</name>
    <dbReference type="NCBI Taxonomy" id="81985"/>
    <lineage>
        <taxon>Eukaryota</taxon>
        <taxon>Viridiplantae</taxon>
        <taxon>Streptophyta</taxon>
        <taxon>Embryophyta</taxon>
        <taxon>Tracheophyta</taxon>
        <taxon>Spermatophyta</taxon>
        <taxon>Magnoliopsida</taxon>
        <taxon>eudicotyledons</taxon>
        <taxon>Gunneridae</taxon>
        <taxon>Pentapetalae</taxon>
        <taxon>rosids</taxon>
        <taxon>malvids</taxon>
        <taxon>Brassicales</taxon>
        <taxon>Brassicaceae</taxon>
        <taxon>Camelineae</taxon>
        <taxon>Capsella</taxon>
    </lineage>
</organism>
<accession>R0GD33</accession>
<protein>
    <submittedName>
        <fullName evidence="2">Uncharacterized protein</fullName>
    </submittedName>
</protein>
<dbReference type="Proteomes" id="UP000029121">
    <property type="component" value="Unassembled WGS sequence"/>
</dbReference>
<feature type="compositionally biased region" description="Polar residues" evidence="1">
    <location>
        <begin position="824"/>
        <end position="844"/>
    </location>
</feature>
<feature type="compositionally biased region" description="Polar residues" evidence="1">
    <location>
        <begin position="521"/>
        <end position="538"/>
    </location>
</feature>
<feature type="region of interest" description="Disordered" evidence="1">
    <location>
        <begin position="563"/>
        <end position="626"/>
    </location>
</feature>
<gene>
    <name evidence="2" type="ORF">CARUB_v10019680mg</name>
</gene>
<dbReference type="PANTHER" id="PTHR31008:SF13">
    <property type="entry name" value="COP1-INTERACTING PROTEIN-LIKE PROTEIN-RELATED"/>
    <property type="match status" value="1"/>
</dbReference>
<feature type="compositionally biased region" description="Polar residues" evidence="1">
    <location>
        <begin position="692"/>
        <end position="706"/>
    </location>
</feature>
<evidence type="ECO:0000313" key="3">
    <source>
        <dbReference type="Proteomes" id="UP000029121"/>
    </source>
</evidence>
<feature type="compositionally biased region" description="Polar residues" evidence="1">
    <location>
        <begin position="473"/>
        <end position="482"/>
    </location>
</feature>
<feature type="compositionally biased region" description="Basic and acidic residues" evidence="1">
    <location>
        <begin position="363"/>
        <end position="384"/>
    </location>
</feature>
<feature type="region of interest" description="Disordered" evidence="1">
    <location>
        <begin position="900"/>
        <end position="928"/>
    </location>
</feature>